<dbReference type="InterPro" id="IPR036515">
    <property type="entry name" value="Transposase_17_sf"/>
</dbReference>
<evidence type="ECO:0000259" key="1">
    <source>
        <dbReference type="SMART" id="SM01321"/>
    </source>
</evidence>
<dbReference type="NCBIfam" id="NF047646">
    <property type="entry name" value="REP_Tyr_transpos"/>
    <property type="match status" value="1"/>
</dbReference>
<accession>A0A4U5JPS5</accession>
<dbReference type="InterPro" id="IPR052715">
    <property type="entry name" value="RAYT_transposase"/>
</dbReference>
<name>A0A4U5JPS5_9GAMM</name>
<dbReference type="PANTHER" id="PTHR36966">
    <property type="entry name" value="REP-ASSOCIATED TYROSINE TRANSPOSASE"/>
    <property type="match status" value="1"/>
</dbReference>
<organism evidence="2 3">
    <name type="scientific">Luteimonas gilva</name>
    <dbReference type="NCBI Taxonomy" id="2572684"/>
    <lineage>
        <taxon>Bacteria</taxon>
        <taxon>Pseudomonadati</taxon>
        <taxon>Pseudomonadota</taxon>
        <taxon>Gammaproteobacteria</taxon>
        <taxon>Lysobacterales</taxon>
        <taxon>Lysobacteraceae</taxon>
        <taxon>Luteimonas</taxon>
    </lineage>
</organism>
<keyword evidence="3" id="KW-1185">Reference proteome</keyword>
<dbReference type="GO" id="GO:0006313">
    <property type="term" value="P:DNA transposition"/>
    <property type="evidence" value="ECO:0007669"/>
    <property type="project" value="InterPro"/>
</dbReference>
<dbReference type="Gene3D" id="3.30.70.1290">
    <property type="entry name" value="Transposase IS200-like"/>
    <property type="match status" value="1"/>
</dbReference>
<dbReference type="AlphaFoldDB" id="A0A4U5JPS5"/>
<dbReference type="EMBL" id="SZUA01000002">
    <property type="protein sequence ID" value="TKR30398.1"/>
    <property type="molecule type" value="Genomic_DNA"/>
</dbReference>
<sequence>MASPKLSRHRQSKVGFFYIVTTVTDRRTPLFKDDRAARMVIHEINSCEYEGLVDSHAWVVMPDHIHWLVELRSGSLKACLQRFKSRSARAIHSMLGTSGAIWQPGFYDHYLRSDEDLRAQARYIALNPVRAGIVAKTEDYPHQWSRWIRNCAGL</sequence>
<dbReference type="RefSeq" id="WP_137266828.1">
    <property type="nucleotide sequence ID" value="NZ_SZUA01000002.1"/>
</dbReference>
<evidence type="ECO:0000313" key="3">
    <source>
        <dbReference type="Proteomes" id="UP000308707"/>
    </source>
</evidence>
<dbReference type="SUPFAM" id="SSF143422">
    <property type="entry name" value="Transposase IS200-like"/>
    <property type="match status" value="1"/>
</dbReference>
<evidence type="ECO:0000313" key="2">
    <source>
        <dbReference type="EMBL" id="TKR30398.1"/>
    </source>
</evidence>
<dbReference type="GO" id="GO:0004803">
    <property type="term" value="F:transposase activity"/>
    <property type="evidence" value="ECO:0007669"/>
    <property type="project" value="InterPro"/>
</dbReference>
<feature type="domain" description="Transposase IS200-like" evidence="1">
    <location>
        <begin position="13"/>
        <end position="127"/>
    </location>
</feature>
<dbReference type="Proteomes" id="UP000308707">
    <property type="component" value="Unassembled WGS sequence"/>
</dbReference>
<gene>
    <name evidence="2" type="ORF">FCE95_09740</name>
</gene>
<comment type="caution">
    <text evidence="2">The sequence shown here is derived from an EMBL/GenBank/DDBJ whole genome shotgun (WGS) entry which is preliminary data.</text>
</comment>
<dbReference type="SMART" id="SM01321">
    <property type="entry name" value="Y1_Tnp"/>
    <property type="match status" value="1"/>
</dbReference>
<dbReference type="InterPro" id="IPR002686">
    <property type="entry name" value="Transposase_17"/>
</dbReference>
<dbReference type="PANTHER" id="PTHR36966:SF1">
    <property type="entry name" value="REP-ASSOCIATED TYROSINE TRANSPOSASE"/>
    <property type="match status" value="1"/>
</dbReference>
<protein>
    <submittedName>
        <fullName evidence="2">Transposase</fullName>
    </submittedName>
</protein>
<proteinExistence type="predicted"/>
<dbReference type="OrthoDB" id="9791101at2"/>
<dbReference type="GO" id="GO:0043565">
    <property type="term" value="F:sequence-specific DNA binding"/>
    <property type="evidence" value="ECO:0007669"/>
    <property type="project" value="TreeGrafter"/>
</dbReference>
<reference evidence="2 3" key="1">
    <citation type="submission" date="2019-04" db="EMBL/GenBank/DDBJ databases">
        <title>Reference strain of H23.</title>
        <authorList>
            <person name="Luo X."/>
        </authorList>
    </citation>
    <scope>NUCLEOTIDE SEQUENCE [LARGE SCALE GENOMIC DNA]</scope>
    <source>
        <strain evidence="2 3">H23</strain>
    </source>
</reference>
<dbReference type="Pfam" id="PF01797">
    <property type="entry name" value="Y1_Tnp"/>
    <property type="match status" value="1"/>
</dbReference>